<sequence length="215" mass="24258">MARKTREEAEQTRQLLLDTAERVFHEQGVAATSLADIASAAGLTRGAIYWHFTNKLDLFTAICDRIKPELDAMESMLHDSRLTPAARLWQHAIALFDLVYRDERLRRICAIHHIGCEQVGEMAPLLLEQISWNLEKQGQLRLVLEEAAQAGQLRDGIQPRLAALGLHSLYGGLCHSWMINQQDHTVHQHVSALLSPYFVGIFRDQCWLDAPAASD</sequence>
<dbReference type="Pfam" id="PF08361">
    <property type="entry name" value="TetR_C_2"/>
    <property type="match status" value="1"/>
</dbReference>
<keyword evidence="2" id="KW-0805">Transcription regulation</keyword>
<evidence type="ECO:0000256" key="2">
    <source>
        <dbReference type="ARBA" id="ARBA00023015"/>
    </source>
</evidence>
<dbReference type="InterPro" id="IPR050109">
    <property type="entry name" value="HTH-type_TetR-like_transc_reg"/>
</dbReference>
<evidence type="ECO:0000256" key="5">
    <source>
        <dbReference type="PROSITE-ProRule" id="PRU00335"/>
    </source>
</evidence>
<dbReference type="InterPro" id="IPR023772">
    <property type="entry name" value="DNA-bd_HTH_TetR-type_CS"/>
</dbReference>
<evidence type="ECO:0000259" key="6">
    <source>
        <dbReference type="PROSITE" id="PS50977"/>
    </source>
</evidence>
<keyword evidence="4" id="KW-0804">Transcription</keyword>
<protein>
    <submittedName>
        <fullName evidence="7">TetR family transcriptional regulator</fullName>
    </submittedName>
</protein>
<feature type="DNA-binding region" description="H-T-H motif" evidence="5">
    <location>
        <begin position="33"/>
        <end position="52"/>
    </location>
</feature>
<name>A0ABV7TRV8_9NEIS</name>
<dbReference type="PROSITE" id="PS50977">
    <property type="entry name" value="HTH_TETR_2"/>
    <property type="match status" value="1"/>
</dbReference>
<evidence type="ECO:0000313" key="7">
    <source>
        <dbReference type="EMBL" id="MFC3625479.1"/>
    </source>
</evidence>
<dbReference type="InterPro" id="IPR009057">
    <property type="entry name" value="Homeodomain-like_sf"/>
</dbReference>
<dbReference type="PRINTS" id="PR00455">
    <property type="entry name" value="HTHTETR"/>
</dbReference>
<keyword evidence="3 5" id="KW-0238">DNA-binding</keyword>
<evidence type="ECO:0000256" key="4">
    <source>
        <dbReference type="ARBA" id="ARBA00023163"/>
    </source>
</evidence>
<reference evidence="8" key="1">
    <citation type="journal article" date="2019" name="Int. J. Syst. Evol. Microbiol.">
        <title>The Global Catalogue of Microorganisms (GCM) 10K type strain sequencing project: providing services to taxonomists for standard genome sequencing and annotation.</title>
        <authorList>
            <consortium name="The Broad Institute Genomics Platform"/>
            <consortium name="The Broad Institute Genome Sequencing Center for Infectious Disease"/>
            <person name="Wu L."/>
            <person name="Ma J."/>
        </authorList>
    </citation>
    <scope>NUCLEOTIDE SEQUENCE [LARGE SCALE GENOMIC DNA]</scope>
    <source>
        <strain evidence="8">KCTC 42195</strain>
    </source>
</reference>
<dbReference type="EMBL" id="JBHRYH010000011">
    <property type="protein sequence ID" value="MFC3625479.1"/>
    <property type="molecule type" value="Genomic_DNA"/>
</dbReference>
<keyword evidence="8" id="KW-1185">Reference proteome</keyword>
<dbReference type="Pfam" id="PF00440">
    <property type="entry name" value="TetR_N"/>
    <property type="match status" value="1"/>
</dbReference>
<feature type="domain" description="HTH tetR-type" evidence="6">
    <location>
        <begin position="10"/>
        <end position="70"/>
    </location>
</feature>
<evidence type="ECO:0000313" key="8">
    <source>
        <dbReference type="Proteomes" id="UP001595636"/>
    </source>
</evidence>
<dbReference type="Gene3D" id="1.10.357.10">
    <property type="entry name" value="Tetracycline Repressor, domain 2"/>
    <property type="match status" value="1"/>
</dbReference>
<dbReference type="PANTHER" id="PTHR30055:SF240">
    <property type="entry name" value="HTH-TYPE TRANSCRIPTIONAL REGULATOR ACRR"/>
    <property type="match status" value="1"/>
</dbReference>
<evidence type="ECO:0000256" key="3">
    <source>
        <dbReference type="ARBA" id="ARBA00023125"/>
    </source>
</evidence>
<dbReference type="RefSeq" id="WP_390277017.1">
    <property type="nucleotide sequence ID" value="NZ_JBHRYH010000011.1"/>
</dbReference>
<dbReference type="SUPFAM" id="SSF46689">
    <property type="entry name" value="Homeodomain-like"/>
    <property type="match status" value="1"/>
</dbReference>
<accession>A0ABV7TRV8</accession>
<keyword evidence="1" id="KW-0678">Repressor</keyword>
<dbReference type="PROSITE" id="PS01081">
    <property type="entry name" value="HTH_TETR_1"/>
    <property type="match status" value="1"/>
</dbReference>
<evidence type="ECO:0000256" key="1">
    <source>
        <dbReference type="ARBA" id="ARBA00022491"/>
    </source>
</evidence>
<dbReference type="PANTHER" id="PTHR30055">
    <property type="entry name" value="HTH-TYPE TRANSCRIPTIONAL REGULATOR RUTR"/>
    <property type="match status" value="1"/>
</dbReference>
<dbReference type="InterPro" id="IPR001647">
    <property type="entry name" value="HTH_TetR"/>
</dbReference>
<dbReference type="InterPro" id="IPR013572">
    <property type="entry name" value="Tscrpt_reg_MAATS_C"/>
</dbReference>
<dbReference type="SUPFAM" id="SSF48498">
    <property type="entry name" value="Tetracyclin repressor-like, C-terminal domain"/>
    <property type="match status" value="1"/>
</dbReference>
<proteinExistence type="predicted"/>
<comment type="caution">
    <text evidence="7">The sequence shown here is derived from an EMBL/GenBank/DDBJ whole genome shotgun (WGS) entry which is preliminary data.</text>
</comment>
<organism evidence="7 8">
    <name type="scientific">Vogesella amnigena</name>
    <dbReference type="NCBI Taxonomy" id="1507449"/>
    <lineage>
        <taxon>Bacteria</taxon>
        <taxon>Pseudomonadati</taxon>
        <taxon>Pseudomonadota</taxon>
        <taxon>Betaproteobacteria</taxon>
        <taxon>Neisseriales</taxon>
        <taxon>Chromobacteriaceae</taxon>
        <taxon>Vogesella</taxon>
    </lineage>
</organism>
<dbReference type="InterPro" id="IPR036271">
    <property type="entry name" value="Tet_transcr_reg_TetR-rel_C_sf"/>
</dbReference>
<dbReference type="Proteomes" id="UP001595636">
    <property type="component" value="Unassembled WGS sequence"/>
</dbReference>
<gene>
    <name evidence="7" type="ORF">ACFOKJ_04870</name>
</gene>